<name>A0A9P8SBN7_9HYPO</name>
<dbReference type="GO" id="GO:0000981">
    <property type="term" value="F:DNA-binding transcription factor activity, RNA polymerase II-specific"/>
    <property type="evidence" value="ECO:0007669"/>
    <property type="project" value="UniProtKB-ARBA"/>
</dbReference>
<evidence type="ECO:0000256" key="4">
    <source>
        <dbReference type="ARBA" id="ARBA00022833"/>
    </source>
</evidence>
<dbReference type="SMART" id="SM00355">
    <property type="entry name" value="ZnF_C2H2"/>
    <property type="match status" value="4"/>
</dbReference>
<dbReference type="PANTHER" id="PTHR23235:SF120">
    <property type="entry name" value="KRUPPEL-LIKE FACTOR 15"/>
    <property type="match status" value="1"/>
</dbReference>
<accession>A0A9P8SBN7</accession>
<dbReference type="PROSITE" id="PS00028">
    <property type="entry name" value="ZINC_FINGER_C2H2_1"/>
    <property type="match status" value="4"/>
</dbReference>
<keyword evidence="4" id="KW-0862">Zinc</keyword>
<dbReference type="FunFam" id="3.30.160.60:FF:000125">
    <property type="entry name" value="Putative zinc finger protein 143"/>
    <property type="match status" value="2"/>
</dbReference>
<evidence type="ECO:0000256" key="6">
    <source>
        <dbReference type="SAM" id="MobiDB-lite"/>
    </source>
</evidence>
<dbReference type="AlphaFoldDB" id="A0A9P8SBN7"/>
<dbReference type="Gene3D" id="3.30.160.60">
    <property type="entry name" value="Classic Zinc Finger"/>
    <property type="match status" value="4"/>
</dbReference>
<evidence type="ECO:0000256" key="3">
    <source>
        <dbReference type="ARBA" id="ARBA00022771"/>
    </source>
</evidence>
<protein>
    <recommendedName>
        <fullName evidence="8">C2H2-type domain-containing protein</fullName>
    </recommendedName>
</protein>
<keyword evidence="2" id="KW-0677">Repeat</keyword>
<dbReference type="EMBL" id="JACEFI010000001">
    <property type="protein sequence ID" value="KAH0602024.1"/>
    <property type="molecule type" value="Genomic_DNA"/>
</dbReference>
<gene>
    <name evidence="9" type="ORF">MHUMG1_00903</name>
</gene>
<evidence type="ECO:0000256" key="1">
    <source>
        <dbReference type="ARBA" id="ARBA00022723"/>
    </source>
</evidence>
<feature type="signal peptide" evidence="7">
    <location>
        <begin position="1"/>
        <end position="18"/>
    </location>
</feature>
<dbReference type="PROSITE" id="PS50157">
    <property type="entry name" value="ZINC_FINGER_C2H2_2"/>
    <property type="match status" value="4"/>
</dbReference>
<comment type="caution">
    <text evidence="9">The sequence shown here is derived from an EMBL/GenBank/DDBJ whole genome shotgun (WGS) entry which is preliminary data.</text>
</comment>
<feature type="region of interest" description="Disordered" evidence="6">
    <location>
        <begin position="399"/>
        <end position="430"/>
    </location>
</feature>
<reference evidence="9 10" key="1">
    <citation type="submission" date="2020-07" db="EMBL/GenBank/DDBJ databases">
        <title>Metarhizium humberi genome.</title>
        <authorList>
            <person name="Lysoe E."/>
        </authorList>
    </citation>
    <scope>NUCLEOTIDE SEQUENCE [LARGE SCALE GENOMIC DNA]</scope>
    <source>
        <strain evidence="9 10">ESALQ1638</strain>
    </source>
</reference>
<feature type="domain" description="C2H2-type" evidence="8">
    <location>
        <begin position="195"/>
        <end position="224"/>
    </location>
</feature>
<evidence type="ECO:0000259" key="8">
    <source>
        <dbReference type="PROSITE" id="PS50157"/>
    </source>
</evidence>
<keyword evidence="1" id="KW-0479">Metal-binding</keyword>
<dbReference type="Pfam" id="PF00096">
    <property type="entry name" value="zf-C2H2"/>
    <property type="match status" value="3"/>
</dbReference>
<evidence type="ECO:0000256" key="2">
    <source>
        <dbReference type="ARBA" id="ARBA00022737"/>
    </source>
</evidence>
<feature type="chain" id="PRO_5040465026" description="C2H2-type domain-containing protein" evidence="7">
    <location>
        <begin position="19"/>
        <end position="514"/>
    </location>
</feature>
<dbReference type="InterPro" id="IPR036236">
    <property type="entry name" value="Znf_C2H2_sf"/>
</dbReference>
<keyword evidence="10" id="KW-1185">Reference proteome</keyword>
<feature type="domain" description="C2H2-type" evidence="8">
    <location>
        <begin position="165"/>
        <end position="194"/>
    </location>
</feature>
<feature type="domain" description="C2H2-type" evidence="8">
    <location>
        <begin position="225"/>
        <end position="250"/>
    </location>
</feature>
<dbReference type="GO" id="GO:0000978">
    <property type="term" value="F:RNA polymerase II cis-regulatory region sequence-specific DNA binding"/>
    <property type="evidence" value="ECO:0007669"/>
    <property type="project" value="TreeGrafter"/>
</dbReference>
<dbReference type="InterPro" id="IPR013087">
    <property type="entry name" value="Znf_C2H2_type"/>
</dbReference>
<evidence type="ECO:0000313" key="10">
    <source>
        <dbReference type="Proteomes" id="UP000764110"/>
    </source>
</evidence>
<feature type="compositionally biased region" description="Low complexity" evidence="6">
    <location>
        <begin position="399"/>
        <end position="415"/>
    </location>
</feature>
<evidence type="ECO:0000256" key="7">
    <source>
        <dbReference type="SAM" id="SignalP"/>
    </source>
</evidence>
<dbReference type="PANTHER" id="PTHR23235">
    <property type="entry name" value="KRUEPPEL-LIKE TRANSCRIPTION FACTOR"/>
    <property type="match status" value="1"/>
</dbReference>
<dbReference type="Proteomes" id="UP000764110">
    <property type="component" value="Unassembled WGS sequence"/>
</dbReference>
<keyword evidence="7" id="KW-0732">Signal</keyword>
<proteinExistence type="predicted"/>
<organism evidence="9 10">
    <name type="scientific">Metarhizium humberi</name>
    <dbReference type="NCBI Taxonomy" id="2596975"/>
    <lineage>
        <taxon>Eukaryota</taxon>
        <taxon>Fungi</taxon>
        <taxon>Dikarya</taxon>
        <taxon>Ascomycota</taxon>
        <taxon>Pezizomycotina</taxon>
        <taxon>Sordariomycetes</taxon>
        <taxon>Hypocreomycetidae</taxon>
        <taxon>Hypocreales</taxon>
        <taxon>Clavicipitaceae</taxon>
        <taxon>Metarhizium</taxon>
    </lineage>
</organism>
<evidence type="ECO:0000313" key="9">
    <source>
        <dbReference type="EMBL" id="KAH0602024.1"/>
    </source>
</evidence>
<evidence type="ECO:0000256" key="5">
    <source>
        <dbReference type="PROSITE-ProRule" id="PRU00042"/>
    </source>
</evidence>
<dbReference type="GO" id="GO:0008270">
    <property type="term" value="F:zinc ion binding"/>
    <property type="evidence" value="ECO:0007669"/>
    <property type="project" value="UniProtKB-KW"/>
</dbReference>
<sequence length="514" mass="57123">MCAVEPVSLASLASLLLAAESSSTPPVSHLIYNRPSFDVSHFHSHLVFPVELQWGYRGHEDGAFFPSQPRAVLAVPGNADNFWFGLSNGLEGYNSITGIVLTGDSRNLTSKPNTTQSHTMELLELVEYEPTTRPFQCDWESCNKSFNRKSDLQRHYRIHTNERPYTCTTPGCGKSFIQRSALTVHIRTHTGEKPHQCQHIGCGKRFSDSSSLARHRRIHTGKRPYKCAHDGCLKSFCRKTTMVKHQRRSHQRGLHPNDMLDDCTSESDMGESPPTPGQTMSWPMQGAITHPAMAHSHPMHRAASFADFGHHVTQYGMSQQMGSRHSMPAEVHEYHAQDAGMQIVHRPTGMPQQAYYVIDQNNPGIATMNTNVPHAYHIPRQHVERPAIDMTYSAGSMTSISSSPASFSPASGHSPAIHDGMYTHQPPAAPTYSLQDAASVETQNNMVPYAQQIPQTQGSQPENEWGYHYQSPVEVATIGQIPAYGSGVYDMYSGPKIEFDDPTMQLPSSRVETM</sequence>
<feature type="domain" description="C2H2-type" evidence="8">
    <location>
        <begin position="135"/>
        <end position="164"/>
    </location>
</feature>
<dbReference type="SUPFAM" id="SSF57667">
    <property type="entry name" value="beta-beta-alpha zinc fingers"/>
    <property type="match status" value="2"/>
</dbReference>
<dbReference type="FunFam" id="3.30.160.60:FF:002343">
    <property type="entry name" value="Zinc finger protein 33A"/>
    <property type="match status" value="1"/>
</dbReference>
<keyword evidence="3 5" id="KW-0863">Zinc-finger</keyword>